<keyword evidence="2" id="KW-1133">Transmembrane helix</keyword>
<dbReference type="AlphaFoldDB" id="A0A4V3CQJ3"/>
<reference evidence="3 4" key="1">
    <citation type="submission" date="2019-03" db="EMBL/GenBank/DDBJ databases">
        <title>Genomic Encyclopedia of Type Strains, Phase IV (KMG-IV): sequencing the most valuable type-strain genomes for metagenomic binning, comparative biology and taxonomic classification.</title>
        <authorList>
            <person name="Goeker M."/>
        </authorList>
    </citation>
    <scope>NUCLEOTIDE SEQUENCE [LARGE SCALE GENOMIC DNA]</scope>
    <source>
        <strain evidence="3 4">DSM 44496</strain>
    </source>
</reference>
<gene>
    <name evidence="3" type="ORF">DFR75_1011158</name>
</gene>
<keyword evidence="4" id="KW-1185">Reference proteome</keyword>
<feature type="compositionally biased region" description="Low complexity" evidence="1">
    <location>
        <begin position="1"/>
        <end position="14"/>
    </location>
</feature>
<feature type="transmembrane region" description="Helical" evidence="2">
    <location>
        <begin position="53"/>
        <end position="72"/>
    </location>
</feature>
<organism evidence="3 4">
    <name type="scientific">Nocardia ignorata</name>
    <dbReference type="NCBI Taxonomy" id="145285"/>
    <lineage>
        <taxon>Bacteria</taxon>
        <taxon>Bacillati</taxon>
        <taxon>Actinomycetota</taxon>
        <taxon>Actinomycetes</taxon>
        <taxon>Mycobacteriales</taxon>
        <taxon>Nocardiaceae</taxon>
        <taxon>Nocardia</taxon>
    </lineage>
</organism>
<accession>A0A4V3CQJ3</accession>
<evidence type="ECO:0000256" key="2">
    <source>
        <dbReference type="SAM" id="Phobius"/>
    </source>
</evidence>
<keyword evidence="2" id="KW-0472">Membrane</keyword>
<proteinExistence type="predicted"/>
<sequence>MANGEGSESETSGGSSSGGADALAPMPHRHIDPAVAPSLLGGHRPVHRGRPRWSTVALVLVFASALALYLLLRPGG</sequence>
<dbReference type="EMBL" id="SNXK01000001">
    <property type="protein sequence ID" value="TDP42049.1"/>
    <property type="molecule type" value="Genomic_DNA"/>
</dbReference>
<feature type="region of interest" description="Disordered" evidence="1">
    <location>
        <begin position="1"/>
        <end position="28"/>
    </location>
</feature>
<evidence type="ECO:0000313" key="4">
    <source>
        <dbReference type="Proteomes" id="UP000295087"/>
    </source>
</evidence>
<dbReference type="RefSeq" id="WP_067491761.1">
    <property type="nucleotide sequence ID" value="NZ_JBHXPO010000001.1"/>
</dbReference>
<protein>
    <submittedName>
        <fullName evidence="3">Uncharacterized protein</fullName>
    </submittedName>
</protein>
<name>A0A4V3CQJ3_NOCIG</name>
<comment type="caution">
    <text evidence="3">The sequence shown here is derived from an EMBL/GenBank/DDBJ whole genome shotgun (WGS) entry which is preliminary data.</text>
</comment>
<evidence type="ECO:0000313" key="3">
    <source>
        <dbReference type="EMBL" id="TDP42049.1"/>
    </source>
</evidence>
<keyword evidence="2" id="KW-0812">Transmembrane</keyword>
<evidence type="ECO:0000256" key="1">
    <source>
        <dbReference type="SAM" id="MobiDB-lite"/>
    </source>
</evidence>
<dbReference type="Proteomes" id="UP000295087">
    <property type="component" value="Unassembled WGS sequence"/>
</dbReference>